<sequence>VAADLTKRQRAEIERVRSEGKFGYYKNGRLHVEDRRTPRDEQDPRERPDQRPSPDEEDERDAGDRQQQGAMLASSYSNDDRDDDNHSSQPTLYRHHTLETPPRRPRDSPHAARGAWDGHGQEDGARHRDASRTGGGRDRRDTRRDRSRDMAQPLISFDVFLAPATKLSYEGRRSGGVILLVRKTVSGFVTRVNVDLDNTVCVRIGWELTGDTQDLMLLCSYVPPAESPYYKDKLCKCHIPLLEQIVLDVLDTDGDCHILVCGDAK</sequence>
<evidence type="ECO:0000313" key="3">
    <source>
        <dbReference type="Proteomes" id="UP001519460"/>
    </source>
</evidence>
<dbReference type="AlphaFoldDB" id="A0ABD0JLL2"/>
<comment type="caution">
    <text evidence="2">The sequence shown here is derived from an EMBL/GenBank/DDBJ whole genome shotgun (WGS) entry which is preliminary data.</text>
</comment>
<protein>
    <submittedName>
        <fullName evidence="2">Uncharacterized protein</fullName>
    </submittedName>
</protein>
<dbReference type="EMBL" id="JACVVK020000400">
    <property type="protein sequence ID" value="KAK7475605.1"/>
    <property type="molecule type" value="Genomic_DNA"/>
</dbReference>
<organism evidence="2 3">
    <name type="scientific">Batillaria attramentaria</name>
    <dbReference type="NCBI Taxonomy" id="370345"/>
    <lineage>
        <taxon>Eukaryota</taxon>
        <taxon>Metazoa</taxon>
        <taxon>Spiralia</taxon>
        <taxon>Lophotrochozoa</taxon>
        <taxon>Mollusca</taxon>
        <taxon>Gastropoda</taxon>
        <taxon>Caenogastropoda</taxon>
        <taxon>Sorbeoconcha</taxon>
        <taxon>Cerithioidea</taxon>
        <taxon>Batillariidae</taxon>
        <taxon>Batillaria</taxon>
    </lineage>
</organism>
<name>A0ABD0JLL2_9CAEN</name>
<feature type="compositionally biased region" description="Basic and acidic residues" evidence="1">
    <location>
        <begin position="119"/>
        <end position="148"/>
    </location>
</feature>
<evidence type="ECO:0000256" key="1">
    <source>
        <dbReference type="SAM" id="MobiDB-lite"/>
    </source>
</evidence>
<accession>A0ABD0JLL2</accession>
<feature type="compositionally biased region" description="Basic and acidic residues" evidence="1">
    <location>
        <begin position="30"/>
        <end position="54"/>
    </location>
</feature>
<dbReference type="Proteomes" id="UP001519460">
    <property type="component" value="Unassembled WGS sequence"/>
</dbReference>
<gene>
    <name evidence="2" type="ORF">BaRGS_00033154</name>
</gene>
<feature type="region of interest" description="Disordered" evidence="1">
    <location>
        <begin position="18"/>
        <end position="148"/>
    </location>
</feature>
<evidence type="ECO:0000313" key="2">
    <source>
        <dbReference type="EMBL" id="KAK7475605.1"/>
    </source>
</evidence>
<proteinExistence type="predicted"/>
<feature type="non-terminal residue" evidence="2">
    <location>
        <position position="1"/>
    </location>
</feature>
<keyword evidence="3" id="KW-1185">Reference proteome</keyword>
<feature type="compositionally biased region" description="Basic and acidic residues" evidence="1">
    <location>
        <begin position="96"/>
        <end position="110"/>
    </location>
</feature>
<reference evidence="2 3" key="1">
    <citation type="journal article" date="2023" name="Sci. Data">
        <title>Genome assembly of the Korean intertidal mud-creeper Batillaria attramentaria.</title>
        <authorList>
            <person name="Patra A.K."/>
            <person name="Ho P.T."/>
            <person name="Jun S."/>
            <person name="Lee S.J."/>
            <person name="Kim Y."/>
            <person name="Won Y.J."/>
        </authorList>
    </citation>
    <scope>NUCLEOTIDE SEQUENCE [LARGE SCALE GENOMIC DNA]</scope>
    <source>
        <strain evidence="2">Wonlab-2016</strain>
    </source>
</reference>